<keyword evidence="2 10" id="KW-0436">Ligase</keyword>
<dbReference type="Gene3D" id="3.40.1190.10">
    <property type="entry name" value="Mur-like, catalytic domain"/>
    <property type="match status" value="1"/>
</dbReference>
<evidence type="ECO:0000256" key="1">
    <source>
        <dbReference type="ARBA" id="ARBA00022490"/>
    </source>
</evidence>
<evidence type="ECO:0000259" key="12">
    <source>
        <dbReference type="Pfam" id="PF01225"/>
    </source>
</evidence>
<keyword evidence="4 10" id="KW-0547">Nucleotide-binding</keyword>
<dbReference type="NCBIfam" id="NF010693">
    <property type="entry name" value="PRK14093.1"/>
    <property type="match status" value="1"/>
</dbReference>
<dbReference type="InterPro" id="IPR036615">
    <property type="entry name" value="Mur_ligase_C_dom_sf"/>
</dbReference>
<dbReference type="InterPro" id="IPR035911">
    <property type="entry name" value="MurE/MurF_N"/>
</dbReference>
<evidence type="ECO:0000256" key="11">
    <source>
        <dbReference type="RuleBase" id="RU004136"/>
    </source>
</evidence>
<name>A0A9P2RZH6_BARTA</name>
<dbReference type="Gene3D" id="3.90.190.20">
    <property type="entry name" value="Mur ligase, C-terminal domain"/>
    <property type="match status" value="1"/>
</dbReference>
<keyword evidence="7 10" id="KW-0573">Peptidoglycan synthesis</keyword>
<dbReference type="Proteomes" id="UP000002648">
    <property type="component" value="Unassembled WGS sequence"/>
</dbReference>
<dbReference type="InterPro" id="IPR013221">
    <property type="entry name" value="Mur_ligase_cen"/>
</dbReference>
<dbReference type="SUPFAM" id="SSF53244">
    <property type="entry name" value="MurD-like peptide ligases, peptide-binding domain"/>
    <property type="match status" value="1"/>
</dbReference>
<keyword evidence="8 10" id="KW-0131">Cell cycle</keyword>
<dbReference type="GO" id="GO:0005524">
    <property type="term" value="F:ATP binding"/>
    <property type="evidence" value="ECO:0007669"/>
    <property type="project" value="UniProtKB-UniRule"/>
</dbReference>
<feature type="binding site" evidence="10">
    <location>
        <begin position="114"/>
        <end position="120"/>
    </location>
    <ligand>
        <name>ATP</name>
        <dbReference type="ChEBI" id="CHEBI:30616"/>
    </ligand>
</feature>
<evidence type="ECO:0000256" key="10">
    <source>
        <dbReference type="HAMAP-Rule" id="MF_02019"/>
    </source>
</evidence>
<dbReference type="RefSeq" id="WP_004859487.1">
    <property type="nucleotide sequence ID" value="NZ_JH725051.1"/>
</dbReference>
<keyword evidence="9 10" id="KW-0961">Cell wall biogenesis/degradation</keyword>
<feature type="domain" description="Mur ligase central" evidence="14">
    <location>
        <begin position="112"/>
        <end position="302"/>
    </location>
</feature>
<dbReference type="GO" id="GO:0051301">
    <property type="term" value="P:cell division"/>
    <property type="evidence" value="ECO:0007669"/>
    <property type="project" value="UniProtKB-KW"/>
</dbReference>
<dbReference type="Pfam" id="PF02875">
    <property type="entry name" value="Mur_ligase_C"/>
    <property type="match status" value="1"/>
</dbReference>
<evidence type="ECO:0000259" key="13">
    <source>
        <dbReference type="Pfam" id="PF02875"/>
    </source>
</evidence>
<dbReference type="Pfam" id="PF08245">
    <property type="entry name" value="Mur_ligase_M"/>
    <property type="match status" value="1"/>
</dbReference>
<comment type="function">
    <text evidence="10 11">Involved in cell wall formation. Catalyzes the final step in the synthesis of UDP-N-acetylmuramoyl-pentapeptide, the precursor of murein.</text>
</comment>
<keyword evidence="16" id="KW-1185">Reference proteome</keyword>
<dbReference type="EMBL" id="AIMD01000033">
    <property type="protein sequence ID" value="EJF94519.1"/>
    <property type="molecule type" value="Genomic_DNA"/>
</dbReference>
<protein>
    <recommendedName>
        <fullName evidence="10 11">UDP-N-acetylmuramoyl-tripeptide--D-alanyl-D-alanine ligase</fullName>
        <ecNumber evidence="10 11">6.3.2.10</ecNumber>
    </recommendedName>
    <alternativeName>
        <fullName evidence="10">D-alanyl-D-alanine-adding enzyme</fullName>
    </alternativeName>
</protein>
<feature type="domain" description="Mur ligase C-terminal" evidence="13">
    <location>
        <begin position="338"/>
        <end position="453"/>
    </location>
</feature>
<evidence type="ECO:0000256" key="9">
    <source>
        <dbReference type="ARBA" id="ARBA00023316"/>
    </source>
</evidence>
<comment type="catalytic activity">
    <reaction evidence="10 11">
        <text>D-alanyl-D-alanine + UDP-N-acetyl-alpha-D-muramoyl-L-alanyl-gamma-D-glutamyl-meso-2,6-diaminopimelate + ATP = UDP-N-acetyl-alpha-D-muramoyl-L-alanyl-gamma-D-glutamyl-meso-2,6-diaminopimeloyl-D-alanyl-D-alanine + ADP + phosphate + H(+)</text>
        <dbReference type="Rhea" id="RHEA:28374"/>
        <dbReference type="ChEBI" id="CHEBI:15378"/>
        <dbReference type="ChEBI" id="CHEBI:30616"/>
        <dbReference type="ChEBI" id="CHEBI:43474"/>
        <dbReference type="ChEBI" id="CHEBI:57822"/>
        <dbReference type="ChEBI" id="CHEBI:61386"/>
        <dbReference type="ChEBI" id="CHEBI:83905"/>
        <dbReference type="ChEBI" id="CHEBI:456216"/>
        <dbReference type="EC" id="6.3.2.10"/>
    </reaction>
</comment>
<dbReference type="GO" id="GO:0005737">
    <property type="term" value="C:cytoplasm"/>
    <property type="evidence" value="ECO:0007669"/>
    <property type="project" value="UniProtKB-SubCell"/>
</dbReference>
<keyword evidence="6 10" id="KW-0133">Cell shape</keyword>
<reference evidence="15 16" key="1">
    <citation type="submission" date="2012-03" db="EMBL/GenBank/DDBJ databases">
        <title>The Genome Sequence of Bartonella taylorii 8TBB.</title>
        <authorList>
            <consortium name="The Broad Institute Genome Sequencing Platform"/>
            <consortium name="The Broad Institute Genome Sequencing Center for Infectious Disease"/>
            <person name="Feldgarden M."/>
            <person name="Kirby J."/>
            <person name="Kosoy M."/>
            <person name="Birtles R."/>
            <person name="Probert W.S."/>
            <person name="Chiaraviglio L."/>
            <person name="Young S.K."/>
            <person name="Zeng Q."/>
            <person name="Gargeya S."/>
            <person name="Fitzgerald M."/>
            <person name="Haas B."/>
            <person name="Abouelleil A."/>
            <person name="Alvarado L."/>
            <person name="Arachchi H.M."/>
            <person name="Berlin A."/>
            <person name="Chapman S.B."/>
            <person name="Gearin G."/>
            <person name="Goldberg J."/>
            <person name="Griggs A."/>
            <person name="Gujja S."/>
            <person name="Hansen M."/>
            <person name="Heiman D."/>
            <person name="Howarth C."/>
            <person name="Larimer J."/>
            <person name="Lui A."/>
            <person name="MacDonald P.J.P."/>
            <person name="McCowen C."/>
            <person name="Montmayeur A."/>
            <person name="Murphy C."/>
            <person name="Neiman D."/>
            <person name="Pearson M."/>
            <person name="Priest M."/>
            <person name="Roberts A."/>
            <person name="Saif S."/>
            <person name="Shea T."/>
            <person name="Sisk P."/>
            <person name="Stolte C."/>
            <person name="Sykes S."/>
            <person name="Wortman J."/>
            <person name="Nusbaum C."/>
            <person name="Birren B."/>
        </authorList>
    </citation>
    <scope>NUCLEOTIDE SEQUENCE [LARGE SCALE GENOMIC DNA]</scope>
    <source>
        <strain evidence="15 16">8TBB</strain>
    </source>
</reference>
<evidence type="ECO:0000256" key="5">
    <source>
        <dbReference type="ARBA" id="ARBA00022840"/>
    </source>
</evidence>
<dbReference type="HAMAP" id="MF_02019">
    <property type="entry name" value="MurF"/>
    <property type="match status" value="1"/>
</dbReference>
<accession>A0A9P2RZH6</accession>
<evidence type="ECO:0000256" key="4">
    <source>
        <dbReference type="ARBA" id="ARBA00022741"/>
    </source>
</evidence>
<keyword evidence="5 10" id="KW-0067">ATP-binding</keyword>
<evidence type="ECO:0000256" key="2">
    <source>
        <dbReference type="ARBA" id="ARBA00022598"/>
    </source>
</evidence>
<dbReference type="InterPro" id="IPR005863">
    <property type="entry name" value="UDP-N-AcMur_synth"/>
</dbReference>
<comment type="similarity">
    <text evidence="10">Belongs to the MurCDEF family. MurF subfamily.</text>
</comment>
<comment type="caution">
    <text evidence="15">The sequence shown here is derived from an EMBL/GenBank/DDBJ whole genome shotgun (WGS) entry which is preliminary data.</text>
</comment>
<feature type="domain" description="Mur ligase N-terminal catalytic" evidence="12">
    <location>
        <begin position="26"/>
        <end position="101"/>
    </location>
</feature>
<dbReference type="SUPFAM" id="SSF53623">
    <property type="entry name" value="MurD-like peptide ligases, catalytic domain"/>
    <property type="match status" value="1"/>
</dbReference>
<comment type="subcellular location">
    <subcellularLocation>
        <location evidence="10 11">Cytoplasm</location>
    </subcellularLocation>
</comment>
<dbReference type="AlphaFoldDB" id="A0A9P2RZH6"/>
<organism evidence="15 16">
    <name type="scientific">Bartonella taylorii 8TBB</name>
    <dbReference type="NCBI Taxonomy" id="1094560"/>
    <lineage>
        <taxon>Bacteria</taxon>
        <taxon>Pseudomonadati</taxon>
        <taxon>Pseudomonadota</taxon>
        <taxon>Alphaproteobacteria</taxon>
        <taxon>Hyphomicrobiales</taxon>
        <taxon>Bartonellaceae</taxon>
        <taxon>Bartonella</taxon>
    </lineage>
</organism>
<dbReference type="NCBIfam" id="TIGR01143">
    <property type="entry name" value="murF"/>
    <property type="match status" value="1"/>
</dbReference>
<dbReference type="GO" id="GO:0008360">
    <property type="term" value="P:regulation of cell shape"/>
    <property type="evidence" value="ECO:0007669"/>
    <property type="project" value="UniProtKB-KW"/>
</dbReference>
<dbReference type="InterPro" id="IPR051046">
    <property type="entry name" value="MurCDEF_CellWall_CoF430Synth"/>
</dbReference>
<dbReference type="EC" id="6.3.2.10" evidence="10 11"/>
<evidence type="ECO:0000256" key="8">
    <source>
        <dbReference type="ARBA" id="ARBA00023306"/>
    </source>
</evidence>
<gene>
    <name evidence="10" type="primary">murF</name>
    <name evidence="15" type="ORF">ME9_00832</name>
</gene>
<dbReference type="PANTHER" id="PTHR43024:SF1">
    <property type="entry name" value="UDP-N-ACETYLMURAMOYL-TRIPEPTIDE--D-ALANYL-D-ALANINE LIGASE"/>
    <property type="match status" value="1"/>
</dbReference>
<dbReference type="OrthoDB" id="9801978at2"/>
<dbReference type="Gene3D" id="3.40.1390.10">
    <property type="entry name" value="MurE/MurF, N-terminal domain"/>
    <property type="match status" value="1"/>
</dbReference>
<dbReference type="InterPro" id="IPR000713">
    <property type="entry name" value="Mur_ligase_N"/>
</dbReference>
<proteinExistence type="inferred from homology"/>
<dbReference type="GO" id="GO:0047480">
    <property type="term" value="F:UDP-N-acetylmuramoyl-tripeptide-D-alanyl-D-alanine ligase activity"/>
    <property type="evidence" value="ECO:0007669"/>
    <property type="project" value="UniProtKB-UniRule"/>
</dbReference>
<comment type="pathway">
    <text evidence="10 11">Cell wall biogenesis; peptidoglycan biosynthesis.</text>
</comment>
<dbReference type="InterPro" id="IPR036565">
    <property type="entry name" value="Mur-like_cat_sf"/>
</dbReference>
<dbReference type="PROSITE" id="PS51257">
    <property type="entry name" value="PROKAR_LIPOPROTEIN"/>
    <property type="match status" value="1"/>
</dbReference>
<keyword evidence="3 10" id="KW-0132">Cell division</keyword>
<dbReference type="Pfam" id="PF01225">
    <property type="entry name" value="Mur_ligase"/>
    <property type="match status" value="1"/>
</dbReference>
<dbReference type="InterPro" id="IPR004101">
    <property type="entry name" value="Mur_ligase_C"/>
</dbReference>
<evidence type="ECO:0000256" key="6">
    <source>
        <dbReference type="ARBA" id="ARBA00022960"/>
    </source>
</evidence>
<evidence type="ECO:0000256" key="3">
    <source>
        <dbReference type="ARBA" id="ARBA00022618"/>
    </source>
</evidence>
<evidence type="ECO:0000259" key="14">
    <source>
        <dbReference type="Pfam" id="PF08245"/>
    </source>
</evidence>
<dbReference type="PANTHER" id="PTHR43024">
    <property type="entry name" value="UDP-N-ACETYLMURAMOYL-TRIPEPTIDE--D-ALANYL-D-ALANINE LIGASE"/>
    <property type="match status" value="1"/>
</dbReference>
<evidence type="ECO:0000256" key="7">
    <source>
        <dbReference type="ARBA" id="ARBA00022984"/>
    </source>
</evidence>
<dbReference type="GO" id="GO:0071555">
    <property type="term" value="P:cell wall organization"/>
    <property type="evidence" value="ECO:0007669"/>
    <property type="project" value="UniProtKB-KW"/>
</dbReference>
<evidence type="ECO:0000313" key="16">
    <source>
        <dbReference type="Proteomes" id="UP000002648"/>
    </source>
</evidence>
<keyword evidence="1 10" id="KW-0963">Cytoplasm</keyword>
<dbReference type="SUPFAM" id="SSF63418">
    <property type="entry name" value="MurE/MurF N-terminal domain"/>
    <property type="match status" value="1"/>
</dbReference>
<dbReference type="GO" id="GO:0009252">
    <property type="term" value="P:peptidoglycan biosynthetic process"/>
    <property type="evidence" value="ECO:0007669"/>
    <property type="project" value="UniProtKB-UniRule"/>
</dbReference>
<sequence length="476" mass="51792">MTALWDKQALVAAVNGFFVGCVPENFSGISIDSRTLAEGDIFFCIKGHRLDGHDFAAQACARGAGVLIVAENRLAEMEKISAPLIVVPDVLQALEKLAQAARKRSKAKIIAITGSVGKTTTKEALKQVLANFGKVHANPASFNNCWGVPLTLARMPVESDYGIFEIGMNHKDEIRPLVKLVRPHIALVTHIAAGHMGFFKNLEEIADAKAEIFEGLDDEGVALLNADNDFFSYLVQKAKQCGVKKILSFGEAENSDYQARDIRLLTDYSSMIVRILGQDKGVKIGAPGRHIVQNSLGVIAACDAIGVDLEPVFLSLNHFSLQEGRGVCYRLSLPRGGEFRLIDESYNANPASMRAALDLLATGPVGENGRRIAILGDMLELGAYSEKFHRDLLKPICLSGAHTVFLFGEAMKSLATDLSAYVRVHYAENIEKILPLIFAEISSGDLLMIKSSRSLYSSDIVVALLDHYKTVSLSFK</sequence>
<evidence type="ECO:0000313" key="15">
    <source>
        <dbReference type="EMBL" id="EJF94519.1"/>
    </source>
</evidence>